<comment type="caution">
    <text evidence="2">The sequence shown here is derived from an EMBL/GenBank/DDBJ whole genome shotgun (WGS) entry which is preliminary data.</text>
</comment>
<dbReference type="Pfam" id="PF03961">
    <property type="entry name" value="FapA"/>
    <property type="match status" value="1"/>
</dbReference>
<dbReference type="PANTHER" id="PTHR38032">
    <property type="entry name" value="POLYMERASE-RELATED"/>
    <property type="match status" value="1"/>
</dbReference>
<dbReference type="InterPro" id="IPR046866">
    <property type="entry name" value="FapA_N"/>
</dbReference>
<dbReference type="PANTHER" id="PTHR38032:SF1">
    <property type="entry name" value="RNA-BINDING PROTEIN KHPB N-TERMINAL DOMAIN-CONTAINING PROTEIN"/>
    <property type="match status" value="1"/>
</dbReference>
<organism evidence="2 3">
    <name type="scientific">Heliomicrobium gestii</name>
    <name type="common">Heliobacterium gestii</name>
    <dbReference type="NCBI Taxonomy" id="2699"/>
    <lineage>
        <taxon>Bacteria</taxon>
        <taxon>Bacillati</taxon>
        <taxon>Bacillota</taxon>
        <taxon>Clostridia</taxon>
        <taxon>Eubacteriales</taxon>
        <taxon>Heliobacteriaceae</taxon>
        <taxon>Heliomicrobium</taxon>
    </lineage>
</organism>
<name>A0A845LBZ0_HELGE</name>
<dbReference type="Pfam" id="PF20250">
    <property type="entry name" value="FapA_N"/>
    <property type="match status" value="1"/>
</dbReference>
<reference evidence="2 3" key="1">
    <citation type="submission" date="2020-01" db="EMBL/GenBank/DDBJ databases">
        <title>Whole genome sequence of Heliobacterium gestii DSM 11169.</title>
        <authorList>
            <person name="Kyndt J.A."/>
            <person name="Meyer T.E."/>
        </authorList>
    </citation>
    <scope>NUCLEOTIDE SEQUENCE [LARGE SCALE GENOMIC DNA]</scope>
    <source>
        <strain evidence="2 3">DSM 11169</strain>
    </source>
</reference>
<accession>A0A845LBZ0</accession>
<dbReference type="InterPro" id="IPR046865">
    <property type="entry name" value="FapA_b_solenoid"/>
</dbReference>
<dbReference type="AlphaFoldDB" id="A0A845LBZ0"/>
<dbReference type="OrthoDB" id="1279at2"/>
<evidence type="ECO:0000313" key="2">
    <source>
        <dbReference type="EMBL" id="MZP42844.1"/>
    </source>
</evidence>
<dbReference type="InterPro" id="IPR005646">
    <property type="entry name" value="FapA"/>
</dbReference>
<dbReference type="RefSeq" id="WP_161261417.1">
    <property type="nucleotide sequence ID" value="NZ_JAFBDC010000004.1"/>
</dbReference>
<keyword evidence="3" id="KW-1185">Reference proteome</keyword>
<sequence length="601" mass="64251">MANKTSESAAVALRDEDCVNGKAGVHNGVVHVQNPVGTCNYAVLAPGEHMQVWVDEQEIQGTGVIYQESRIEVRLQPVEARADMTIQVSKDGLEASVTLDFASGFVFHLIDQPPQETLYLKAEVKEVIPPRDVAEWELVQAVRKAGIVAPLELKEITAALKEKRNGTYLIAHGQAPAHGEDEVLRLLALPSKQEIKETDRVDYRERNAVKGVDVGALIAVKTGETTGRPGWNVRREEVPAKSGAALAVHAGPGIQEMGRRYVATAPGRPHWDPVSKVLEILPLFDVGTVDYRSGNVHFPGDVQVAGDVLDGFVVQATGMVSVAGFVYGARIEAGGHVTIRGNLIGGTVVSGKDKSSLRSLLVQLTPLAQRLRECIQAIEELKQNSRFSQKDLRLSGDGPLVKLMLENRYKDIPEYVHAMVAVGAPALTELMGKLKSAFTGSGPLLIKQVEDLSPLADEVGRVEQDILKSVATAADVTVANVQNGQIAAAGSVLITGQGAVNAQVRAGVDVVVNGAFRGGVVSAGRKVVCGELGSTGNVETRAEVGEGDGKDDGVIIARVLHPNVAMRIGRYGMKNMRVELQAHCRGDREREAIVVEKGKGK</sequence>
<protein>
    <submittedName>
        <fullName evidence="2">DUF342 domain-containing protein</fullName>
    </submittedName>
</protein>
<dbReference type="Proteomes" id="UP000471031">
    <property type="component" value="Unassembled WGS sequence"/>
</dbReference>
<dbReference type="EMBL" id="WXEX01000005">
    <property type="protein sequence ID" value="MZP42844.1"/>
    <property type="molecule type" value="Genomic_DNA"/>
</dbReference>
<evidence type="ECO:0000259" key="1">
    <source>
        <dbReference type="Pfam" id="PF20250"/>
    </source>
</evidence>
<gene>
    <name evidence="2" type="ORF">GTO89_07300</name>
</gene>
<evidence type="ECO:0000313" key="3">
    <source>
        <dbReference type="Proteomes" id="UP000471031"/>
    </source>
</evidence>
<proteinExistence type="predicted"/>
<feature type="domain" description="Flagellar Assembly Protein A N-terminal region" evidence="1">
    <location>
        <begin position="118"/>
        <end position="270"/>
    </location>
</feature>